<dbReference type="PANTHER" id="PTHR33204">
    <property type="entry name" value="TRANSCRIPTIONAL REGULATOR, MARR FAMILY"/>
    <property type="match status" value="1"/>
</dbReference>
<dbReference type="GO" id="GO:0003677">
    <property type="term" value="F:DNA binding"/>
    <property type="evidence" value="ECO:0007669"/>
    <property type="project" value="UniProtKB-KW"/>
</dbReference>
<reference evidence="5" key="1">
    <citation type="submission" date="2020-10" db="EMBL/GenBank/DDBJ databases">
        <authorList>
            <person name="Gilroy R."/>
        </authorList>
    </citation>
    <scope>NUCLEOTIDE SEQUENCE</scope>
    <source>
        <strain evidence="5">CHK176-22527</strain>
    </source>
</reference>
<dbReference type="EMBL" id="DVLX01000098">
    <property type="protein sequence ID" value="HIU00247.1"/>
    <property type="molecule type" value="Genomic_DNA"/>
</dbReference>
<dbReference type="Gene3D" id="1.10.10.10">
    <property type="entry name" value="Winged helix-like DNA-binding domain superfamily/Winged helix DNA-binding domain"/>
    <property type="match status" value="1"/>
</dbReference>
<evidence type="ECO:0000259" key="4">
    <source>
        <dbReference type="PROSITE" id="PS51118"/>
    </source>
</evidence>
<dbReference type="Pfam" id="PF01638">
    <property type="entry name" value="HxlR"/>
    <property type="match status" value="1"/>
</dbReference>
<dbReference type="PROSITE" id="PS51118">
    <property type="entry name" value="HTH_HXLR"/>
    <property type="match status" value="1"/>
</dbReference>
<accession>A0A9D1HDU6</accession>
<evidence type="ECO:0000256" key="3">
    <source>
        <dbReference type="ARBA" id="ARBA00023163"/>
    </source>
</evidence>
<keyword evidence="2" id="KW-0238">DNA-binding</keyword>
<evidence type="ECO:0000313" key="5">
    <source>
        <dbReference type="EMBL" id="HIU00247.1"/>
    </source>
</evidence>
<evidence type="ECO:0000256" key="2">
    <source>
        <dbReference type="ARBA" id="ARBA00023125"/>
    </source>
</evidence>
<evidence type="ECO:0000313" key="6">
    <source>
        <dbReference type="Proteomes" id="UP000824159"/>
    </source>
</evidence>
<dbReference type="Proteomes" id="UP000824159">
    <property type="component" value="Unassembled WGS sequence"/>
</dbReference>
<dbReference type="InterPro" id="IPR036390">
    <property type="entry name" value="WH_DNA-bd_sf"/>
</dbReference>
<dbReference type="PANTHER" id="PTHR33204:SF29">
    <property type="entry name" value="TRANSCRIPTIONAL REGULATOR"/>
    <property type="match status" value="1"/>
</dbReference>
<dbReference type="InterPro" id="IPR036388">
    <property type="entry name" value="WH-like_DNA-bd_sf"/>
</dbReference>
<feature type="domain" description="HTH hxlR-type" evidence="4">
    <location>
        <begin position="18"/>
        <end position="117"/>
    </location>
</feature>
<dbReference type="InterPro" id="IPR002577">
    <property type="entry name" value="HTH_HxlR"/>
</dbReference>
<protein>
    <submittedName>
        <fullName evidence="5">Helix-turn-helix transcriptional regulator</fullName>
    </submittedName>
</protein>
<proteinExistence type="predicted"/>
<evidence type="ECO:0000256" key="1">
    <source>
        <dbReference type="ARBA" id="ARBA00023015"/>
    </source>
</evidence>
<sequence length="135" mass="15914">MQKTYSKNEIPEFANEKCAVIYALEIIGGKWKLPIIWKLSKKDSMRYNELKRELEGITNIMLTRSLQYLEEHELVIRKEFDIVPPHVEYSLTESARKLLPALEVIKDWGHMEMARISEVEKENENKYEETKKGTA</sequence>
<name>A0A9D1HDU6_9FIRM</name>
<comment type="caution">
    <text evidence="5">The sequence shown here is derived from an EMBL/GenBank/DDBJ whole genome shotgun (WGS) entry which is preliminary data.</text>
</comment>
<dbReference type="AlphaFoldDB" id="A0A9D1HDU6"/>
<keyword evidence="1" id="KW-0805">Transcription regulation</keyword>
<gene>
    <name evidence="5" type="ORF">IAD12_08360</name>
</gene>
<reference evidence="5" key="2">
    <citation type="journal article" date="2021" name="PeerJ">
        <title>Extensive microbial diversity within the chicken gut microbiome revealed by metagenomics and culture.</title>
        <authorList>
            <person name="Gilroy R."/>
            <person name="Ravi A."/>
            <person name="Getino M."/>
            <person name="Pursley I."/>
            <person name="Horton D.L."/>
            <person name="Alikhan N.F."/>
            <person name="Baker D."/>
            <person name="Gharbi K."/>
            <person name="Hall N."/>
            <person name="Watson M."/>
            <person name="Adriaenssens E.M."/>
            <person name="Foster-Nyarko E."/>
            <person name="Jarju S."/>
            <person name="Secka A."/>
            <person name="Antonio M."/>
            <person name="Oren A."/>
            <person name="Chaudhuri R.R."/>
            <person name="La Ragione R."/>
            <person name="Hildebrand F."/>
            <person name="Pallen M.J."/>
        </authorList>
    </citation>
    <scope>NUCLEOTIDE SEQUENCE</scope>
    <source>
        <strain evidence="5">CHK176-22527</strain>
    </source>
</reference>
<keyword evidence="3" id="KW-0804">Transcription</keyword>
<organism evidence="5 6">
    <name type="scientific">Candidatus Allocopromorpha excrementavium</name>
    <dbReference type="NCBI Taxonomy" id="2840741"/>
    <lineage>
        <taxon>Bacteria</taxon>
        <taxon>Bacillati</taxon>
        <taxon>Bacillota</taxon>
        <taxon>Clostridia</taxon>
        <taxon>Eubacteriales</taxon>
        <taxon>Eubacteriaceae</taxon>
        <taxon>Eubacteriaceae incertae sedis</taxon>
        <taxon>Candidatus Allocopromorpha</taxon>
    </lineage>
</organism>
<dbReference type="SUPFAM" id="SSF46785">
    <property type="entry name" value="Winged helix' DNA-binding domain"/>
    <property type="match status" value="1"/>
</dbReference>